<reference evidence="1 2" key="1">
    <citation type="submission" date="2019-06" db="EMBL/GenBank/DDBJ databases">
        <authorList>
            <person name="Srinivasan S."/>
        </authorList>
    </citation>
    <scope>NUCLEOTIDE SEQUENCE [LARGE SCALE GENOMIC DNA]</scope>
    <source>
        <strain evidence="1 2">17J68-5</strain>
    </source>
</reference>
<dbReference type="OrthoDB" id="6400584at2"/>
<keyword evidence="2" id="KW-1185">Reference proteome</keyword>
<dbReference type="Proteomes" id="UP000305398">
    <property type="component" value="Chromosome"/>
</dbReference>
<dbReference type="KEGG" id="hyj:FHG12_20825"/>
<dbReference type="AlphaFoldDB" id="A0A5B8A582"/>
<name>A0A5B8A582_9BACT</name>
<accession>A0A5B8A582</accession>
<evidence type="ECO:0000313" key="1">
    <source>
        <dbReference type="EMBL" id="QDA62387.1"/>
    </source>
</evidence>
<protein>
    <submittedName>
        <fullName evidence="1">Uncharacterized protein</fullName>
    </submittedName>
</protein>
<proteinExistence type="predicted"/>
<dbReference type="RefSeq" id="WP_139517618.1">
    <property type="nucleotide sequence ID" value="NZ_CP040896.1"/>
</dbReference>
<evidence type="ECO:0000313" key="2">
    <source>
        <dbReference type="Proteomes" id="UP000305398"/>
    </source>
</evidence>
<organism evidence="1 2">
    <name type="scientific">Hymenobacter jejuensis</name>
    <dbReference type="NCBI Taxonomy" id="2502781"/>
    <lineage>
        <taxon>Bacteria</taxon>
        <taxon>Pseudomonadati</taxon>
        <taxon>Bacteroidota</taxon>
        <taxon>Cytophagia</taxon>
        <taxon>Cytophagales</taxon>
        <taxon>Hymenobacteraceae</taxon>
        <taxon>Hymenobacter</taxon>
    </lineage>
</organism>
<dbReference type="EMBL" id="CP040896">
    <property type="protein sequence ID" value="QDA62387.1"/>
    <property type="molecule type" value="Genomic_DNA"/>
</dbReference>
<sequence length="142" mass="16578">MKFLNFSIDSQHTGLTWADGGYADLHNDFDFLKLQYLQATAVIKLTWRKSAEKWAQDVPWQSLHLIFEGVSYFRVKERNPEVPISEGATLQHICFAPIEVREEFENIYFTHSAESNYDLLLYFQNEWGIKVDAATVRLQLES</sequence>
<gene>
    <name evidence="1" type="ORF">FHG12_20825</name>
</gene>